<dbReference type="EMBL" id="MOEN01000016">
    <property type="protein sequence ID" value="OMH40467.1"/>
    <property type="molecule type" value="Genomic_DNA"/>
</dbReference>
<dbReference type="RefSeq" id="WP_076713056.1">
    <property type="nucleotide sequence ID" value="NZ_MOEN01000016.1"/>
</dbReference>
<dbReference type="InterPro" id="IPR003768">
    <property type="entry name" value="ScpA"/>
</dbReference>
<dbReference type="Gene3D" id="6.10.250.2410">
    <property type="match status" value="1"/>
</dbReference>
<dbReference type="Proteomes" id="UP000187408">
    <property type="component" value="Unassembled WGS sequence"/>
</dbReference>
<proteinExistence type="predicted"/>
<dbReference type="Pfam" id="PF02616">
    <property type="entry name" value="SMC_ScpA"/>
    <property type="match status" value="1"/>
</dbReference>
<name>A0A1R1MKY1_9BACT</name>
<dbReference type="PANTHER" id="PTHR33969:SF2">
    <property type="entry name" value="SEGREGATION AND CONDENSATION PROTEIN A"/>
    <property type="match status" value="1"/>
</dbReference>
<comment type="caution">
    <text evidence="2">The sequence shown here is derived from an EMBL/GenBank/DDBJ whole genome shotgun (WGS) entry which is preliminary data.</text>
</comment>
<organism evidence="2 3">
    <name type="scientific">Desulfurobacterium indicum</name>
    <dbReference type="NCBI Taxonomy" id="1914305"/>
    <lineage>
        <taxon>Bacteria</taxon>
        <taxon>Pseudomonadati</taxon>
        <taxon>Aquificota</taxon>
        <taxon>Aquificia</taxon>
        <taxon>Desulfurobacteriales</taxon>
        <taxon>Desulfurobacteriaceae</taxon>
        <taxon>Desulfurobacterium</taxon>
    </lineage>
</organism>
<keyword evidence="3" id="KW-1185">Reference proteome</keyword>
<protein>
    <recommendedName>
        <fullName evidence="1">Segregation and condensation protein A</fullName>
    </recommendedName>
</protein>
<gene>
    <name evidence="2" type="ORF">BLW93_05240</name>
</gene>
<dbReference type="AlphaFoldDB" id="A0A1R1MKY1"/>
<reference evidence="2 3" key="1">
    <citation type="submission" date="2016-10" db="EMBL/GenBank/DDBJ databases">
        <title>Genome sequence of a sulfur-reducing bacterium Desulfurobacterium indicum K6013.</title>
        <authorList>
            <person name="Cao J."/>
            <person name="Shao Z."/>
            <person name="Alain K."/>
            <person name="Jebbar M."/>
        </authorList>
    </citation>
    <scope>NUCLEOTIDE SEQUENCE [LARGE SCALE GENOMIC DNA]</scope>
    <source>
        <strain evidence="2 3">K6013</strain>
    </source>
</reference>
<evidence type="ECO:0000313" key="3">
    <source>
        <dbReference type="Proteomes" id="UP000187408"/>
    </source>
</evidence>
<evidence type="ECO:0000256" key="1">
    <source>
        <dbReference type="ARBA" id="ARBA00044777"/>
    </source>
</evidence>
<dbReference type="OrthoDB" id="9811016at2"/>
<dbReference type="PANTHER" id="PTHR33969">
    <property type="entry name" value="SEGREGATION AND CONDENSATION PROTEIN A"/>
    <property type="match status" value="1"/>
</dbReference>
<evidence type="ECO:0000313" key="2">
    <source>
        <dbReference type="EMBL" id="OMH40467.1"/>
    </source>
</evidence>
<dbReference type="STRING" id="1914305.BLW93_05240"/>
<accession>A0A1R1MKY1</accession>
<sequence length="251" mass="29089">MYRVDLELFEGPLDLLIYLIRKKEVSIYDIPISEITKEFLHYIETMKELNIPLASEFIVMAATLAKIKSEMLIPRDDDYDPRKAIVQAIEEYLKIKKGVKKLEELENLQAEMFSNNTADIVFQFQDKIKIANTPEDLKETLMNLLERKEPDTGAKLSLNSERFKVSVKIEKIRRLLKKHEVIKFSKLMEESICKLEVIVYFLAILELCKIGEAAVSKEDDDIIISKVCKLFTDNVLFTLEREKAIEVGNPI</sequence>